<gene>
    <name evidence="3" type="ordered locus">RD1_B0031</name>
</gene>
<dbReference type="NCBIfam" id="TIGR03370">
    <property type="entry name" value="VPLPA-CTERM"/>
    <property type="match status" value="1"/>
</dbReference>
<dbReference type="EMBL" id="CP000465">
    <property type="protein sequence ID" value="ABI93440.1"/>
    <property type="molecule type" value="Genomic_DNA"/>
</dbReference>
<dbReference type="InterPro" id="IPR051266">
    <property type="entry name" value="CLCR"/>
</dbReference>
<dbReference type="PROSITE" id="PS50234">
    <property type="entry name" value="VWFA"/>
    <property type="match status" value="1"/>
</dbReference>
<evidence type="ECO:0000313" key="4">
    <source>
        <dbReference type="Proteomes" id="UP000007029"/>
    </source>
</evidence>
<accession>Q07GF9</accession>
<evidence type="ECO:0000313" key="3">
    <source>
        <dbReference type="EMBL" id="ABI93440.1"/>
    </source>
</evidence>
<feature type="signal peptide" evidence="1">
    <location>
        <begin position="1"/>
        <end position="36"/>
    </location>
</feature>
<keyword evidence="1" id="KW-0732">Signal</keyword>
<protein>
    <submittedName>
        <fullName evidence="3">von Willebrand factor type A domain protein, putative</fullName>
    </submittedName>
</protein>
<geneLocation type="plasmid" evidence="3 4">
    <name>pTB2</name>
</geneLocation>
<dbReference type="CDD" id="cd00198">
    <property type="entry name" value="vWFA"/>
    <property type="match status" value="1"/>
</dbReference>
<dbReference type="PANTHER" id="PTHR10579:SF43">
    <property type="entry name" value="ZINC FINGER (C3HC4-TYPE RING FINGER) FAMILY PROTEIN"/>
    <property type="match status" value="1"/>
</dbReference>
<dbReference type="InterPro" id="IPR022472">
    <property type="entry name" value="VPLPA-CTERM"/>
</dbReference>
<keyword evidence="4" id="KW-1185">Reference proteome</keyword>
<dbReference type="HOGENOM" id="CLU_833752_0_0_5"/>
<dbReference type="InterPro" id="IPR002035">
    <property type="entry name" value="VWF_A"/>
</dbReference>
<dbReference type="AlphaFoldDB" id="Q07GF9"/>
<dbReference type="PANTHER" id="PTHR10579">
    <property type="entry name" value="CALCIUM-ACTIVATED CHLORIDE CHANNEL REGULATOR"/>
    <property type="match status" value="1"/>
</dbReference>
<dbReference type="eggNOG" id="COG2304">
    <property type="taxonomic scope" value="Bacteria"/>
</dbReference>
<dbReference type="Pfam" id="PF00092">
    <property type="entry name" value="VWA"/>
    <property type="match status" value="1"/>
</dbReference>
<sequence length="349" mass="34477">MMLPSVLKQFSGRLSGVLSLMAAALVTLFMAGQVHAAASVSWLSPTDGSSAPVGTNVAPTGVASGVGSSGDGLDLVLVLDSSGSMADINNGKSRQQWQRDAAIALVNSLPAATTSVSIVEFDSNANVVTGLTSLTPASNIPAIIAAINGVNASGGTNIASGIAAAAGELTGANATTGRSKQMVVISDGDPTAGDQNAAALAAVAAGVNNIHSVAIPGADVAKMEDIADNGNGVFSNFTNSADLANIASVFDGTAGNLVGLDRVEVTLPDGTTITVPTDGLGNFSLADYALELGDNVFSATAFATDGSQATADLTLIGTEVTTPVPLPAAAWMLLAAIAGLGAMARRKHS</sequence>
<feature type="chain" id="PRO_5004165710" evidence="1">
    <location>
        <begin position="37"/>
        <end position="349"/>
    </location>
</feature>
<evidence type="ECO:0000256" key="1">
    <source>
        <dbReference type="SAM" id="SignalP"/>
    </source>
</evidence>
<dbReference type="SMART" id="SM00327">
    <property type="entry name" value="VWA"/>
    <property type="match status" value="1"/>
</dbReference>
<dbReference type="InterPro" id="IPR036465">
    <property type="entry name" value="vWFA_dom_sf"/>
</dbReference>
<dbReference type="SUPFAM" id="SSF53300">
    <property type="entry name" value="vWA-like"/>
    <property type="match status" value="1"/>
</dbReference>
<feature type="domain" description="VWFA" evidence="2">
    <location>
        <begin position="74"/>
        <end position="253"/>
    </location>
</feature>
<organism evidence="3 4">
    <name type="scientific">Roseobacter denitrificans (strain ATCC 33942 / OCh 114)</name>
    <name type="common">Erythrobacter sp. (strain OCh 114)</name>
    <name type="synonym">Roseobacter denitrificans</name>
    <dbReference type="NCBI Taxonomy" id="375451"/>
    <lineage>
        <taxon>Bacteria</taxon>
        <taxon>Pseudomonadati</taxon>
        <taxon>Pseudomonadota</taxon>
        <taxon>Alphaproteobacteria</taxon>
        <taxon>Rhodobacterales</taxon>
        <taxon>Roseobacteraceae</taxon>
        <taxon>Roseobacter</taxon>
    </lineage>
</organism>
<proteinExistence type="predicted"/>
<name>Q07GF9_ROSDO</name>
<reference evidence="3 4" key="1">
    <citation type="journal article" date="2007" name="J. Bacteriol.">
        <title>The complete genome sequence of Roseobacter denitrificans reveals a mixotrophic rather than photosynthetic metabolism.</title>
        <authorList>
            <person name="Swingley W.D."/>
            <person name="Sadekar S."/>
            <person name="Mastrian S.D."/>
            <person name="Matthies H.J."/>
            <person name="Hao J."/>
            <person name="Ramos H."/>
            <person name="Acharya C.R."/>
            <person name="Conrad A.L."/>
            <person name="Taylor H.L."/>
            <person name="Dejesa L.C."/>
            <person name="Shah M.K."/>
            <person name="O'huallachain M.E."/>
            <person name="Lince M.T."/>
            <person name="Blankenship R.E."/>
            <person name="Beatty J.T."/>
            <person name="Touchman J.W."/>
        </authorList>
    </citation>
    <scope>NUCLEOTIDE SEQUENCE [LARGE SCALE GENOMIC DNA]</scope>
    <source>
        <strain evidence="4">ATCC 33942 / OCh 114</strain>
        <plasmid evidence="3 4">pTB2</plasmid>
    </source>
</reference>
<evidence type="ECO:0000259" key="2">
    <source>
        <dbReference type="PROSITE" id="PS50234"/>
    </source>
</evidence>
<dbReference type="Proteomes" id="UP000007029">
    <property type="component" value="Plasmid pTB2"/>
</dbReference>
<dbReference type="KEGG" id="rde:RD1_B0031"/>
<keyword evidence="3" id="KW-0614">Plasmid</keyword>
<dbReference type="Gene3D" id="3.40.50.410">
    <property type="entry name" value="von Willebrand factor, type A domain"/>
    <property type="match status" value="1"/>
</dbReference>